<dbReference type="EMBL" id="JBBBZM010000116">
    <property type="protein sequence ID" value="KAL0633714.1"/>
    <property type="molecule type" value="Genomic_DNA"/>
</dbReference>
<gene>
    <name evidence="2" type="primary">HNT3</name>
    <name evidence="2" type="ORF">Q9L58_007383</name>
</gene>
<dbReference type="InterPro" id="IPR032566">
    <property type="entry name" value="Znf-C2HE"/>
</dbReference>
<proteinExistence type="predicted"/>
<dbReference type="Pfam" id="PF16278">
    <property type="entry name" value="zf-C2HE"/>
    <property type="match status" value="1"/>
</dbReference>
<dbReference type="Proteomes" id="UP001447188">
    <property type="component" value="Unassembled WGS sequence"/>
</dbReference>
<evidence type="ECO:0000313" key="2">
    <source>
        <dbReference type="EMBL" id="KAL0633714.1"/>
    </source>
</evidence>
<dbReference type="InterPro" id="IPR036265">
    <property type="entry name" value="HIT-like_sf"/>
</dbReference>
<dbReference type="PANTHER" id="PTHR12486">
    <property type="entry name" value="APRATAXIN-RELATED"/>
    <property type="match status" value="1"/>
</dbReference>
<evidence type="ECO:0000259" key="1">
    <source>
        <dbReference type="Pfam" id="PF16278"/>
    </source>
</evidence>
<name>A0ABR3GCM7_9PEZI</name>
<feature type="domain" description="Aprataxin C2HE/C2H2/C2HC zinc finger" evidence="1">
    <location>
        <begin position="140"/>
        <end position="199"/>
    </location>
</feature>
<keyword evidence="3" id="KW-1185">Reference proteome</keyword>
<protein>
    <submittedName>
        <fullName evidence="2">Aprataxin-like protein</fullName>
    </submittedName>
</protein>
<accession>A0ABR3GCM7</accession>
<evidence type="ECO:0000313" key="3">
    <source>
        <dbReference type="Proteomes" id="UP001447188"/>
    </source>
</evidence>
<dbReference type="Gene3D" id="3.30.428.10">
    <property type="entry name" value="HIT-like"/>
    <property type="match status" value="1"/>
</dbReference>
<organism evidence="2 3">
    <name type="scientific">Discina gigas</name>
    <dbReference type="NCBI Taxonomy" id="1032678"/>
    <lineage>
        <taxon>Eukaryota</taxon>
        <taxon>Fungi</taxon>
        <taxon>Dikarya</taxon>
        <taxon>Ascomycota</taxon>
        <taxon>Pezizomycotina</taxon>
        <taxon>Pezizomycetes</taxon>
        <taxon>Pezizales</taxon>
        <taxon>Discinaceae</taxon>
        <taxon>Discina</taxon>
    </lineage>
</organism>
<dbReference type="SUPFAM" id="SSF54197">
    <property type="entry name" value="HIT-like"/>
    <property type="match status" value="1"/>
</dbReference>
<dbReference type="PANTHER" id="PTHR12486:SF4">
    <property type="entry name" value="APRATAXIN"/>
    <property type="match status" value="1"/>
</dbReference>
<reference evidence="2 3" key="1">
    <citation type="submission" date="2024-02" db="EMBL/GenBank/DDBJ databases">
        <title>Discinaceae phylogenomics.</title>
        <authorList>
            <person name="Dirks A.C."/>
            <person name="James T.Y."/>
        </authorList>
    </citation>
    <scope>NUCLEOTIDE SEQUENCE [LARGE SCALE GENOMIC DNA]</scope>
    <source>
        <strain evidence="2 3">ACD0624</strain>
    </source>
</reference>
<sequence length="204" mass="23521">MSSRSGLGEYLTSPESFPPSRVINYDEKFVSIYDKYPKASIHALLLPRDPAWNLLHPFEALEDPSFLAEVKEHANSLKASVAGELKRRYGGKEATERDWLNEVKVGIHAHPSMNHLHIHIISVDNFSVSMKTRRHYNAFNTPFFIPLDDFPLSPDDPRLHPGKRGYLRRELRCWKCGEEFCSGNSMAKLKTHLEAEFEEWKKGR</sequence>
<dbReference type="Pfam" id="PF11969">
    <property type="entry name" value="DcpS_C"/>
    <property type="match status" value="1"/>
</dbReference>
<comment type="caution">
    <text evidence="2">The sequence shown here is derived from an EMBL/GenBank/DDBJ whole genome shotgun (WGS) entry which is preliminary data.</text>
</comment>